<evidence type="ECO:0000256" key="1">
    <source>
        <dbReference type="SAM" id="Phobius"/>
    </source>
</evidence>
<keyword evidence="1" id="KW-1133">Transmembrane helix</keyword>
<accession>A0A4P7NMK7</accession>
<keyword evidence="1" id="KW-0472">Membrane</keyword>
<dbReference type="EMBL" id="CP034209">
    <property type="protein sequence ID" value="QBZ63461.1"/>
    <property type="molecule type" value="Genomic_DNA"/>
</dbReference>
<evidence type="ECO:0000313" key="3">
    <source>
        <dbReference type="Proteomes" id="UP000294847"/>
    </source>
</evidence>
<keyword evidence="1" id="KW-0812">Transmembrane</keyword>
<feature type="transmembrane region" description="Helical" evidence="1">
    <location>
        <begin position="36"/>
        <end position="53"/>
    </location>
</feature>
<evidence type="ECO:0000313" key="2">
    <source>
        <dbReference type="EMBL" id="QBZ63461.1"/>
    </source>
</evidence>
<sequence>TSTYTLTSCCSASKIYTFSHHNHSPIYSHNFAKMKLSIFWVAMFASACVAFNLPPEIPGDTPPTMRPAADNCLHIGANGLRQCSDGPSR</sequence>
<gene>
    <name evidence="2" type="ORF">PoMZ_05143</name>
</gene>
<organism evidence="2 3">
    <name type="scientific">Pyricularia oryzae</name>
    <name type="common">Rice blast fungus</name>
    <name type="synonym">Magnaporthe oryzae</name>
    <dbReference type="NCBI Taxonomy" id="318829"/>
    <lineage>
        <taxon>Eukaryota</taxon>
        <taxon>Fungi</taxon>
        <taxon>Dikarya</taxon>
        <taxon>Ascomycota</taxon>
        <taxon>Pezizomycotina</taxon>
        <taxon>Sordariomycetes</taxon>
        <taxon>Sordariomycetidae</taxon>
        <taxon>Magnaporthales</taxon>
        <taxon>Pyriculariaceae</taxon>
        <taxon>Pyricularia</taxon>
    </lineage>
</organism>
<reference evidence="2 3" key="1">
    <citation type="journal article" date="2019" name="Mol. Biol. Evol.">
        <title>Blast fungal genomes show frequent chromosomal changes, gene gains and losses, and effector gene turnover.</title>
        <authorList>
            <person name="Gomez Luciano L.B."/>
            <person name="Jason Tsai I."/>
            <person name="Chuma I."/>
            <person name="Tosa Y."/>
            <person name="Chen Y.H."/>
            <person name="Li J.Y."/>
            <person name="Li M.Y."/>
            <person name="Jade Lu M.Y."/>
            <person name="Nakayashiki H."/>
            <person name="Li W.H."/>
        </authorList>
    </citation>
    <scope>NUCLEOTIDE SEQUENCE [LARGE SCALE GENOMIC DNA]</scope>
    <source>
        <strain evidence="2">MZ5-1-6</strain>
    </source>
</reference>
<feature type="non-terminal residue" evidence="2">
    <location>
        <position position="1"/>
    </location>
</feature>
<proteinExistence type="predicted"/>
<dbReference type="AlphaFoldDB" id="A0A4P7NMK7"/>
<protein>
    <submittedName>
        <fullName evidence="2">Uncharacterized protein</fullName>
    </submittedName>
</protein>
<name>A0A4P7NMK7_PYROR</name>
<dbReference type="Proteomes" id="UP000294847">
    <property type="component" value="Chromosome 6"/>
</dbReference>